<protein>
    <submittedName>
        <fullName evidence="1">Uncharacterized protein</fullName>
    </submittedName>
</protein>
<name>A0A0B6YCI8_9EUPU</name>
<reference evidence="1" key="1">
    <citation type="submission" date="2014-12" db="EMBL/GenBank/DDBJ databases">
        <title>Insight into the proteome of Arion vulgaris.</title>
        <authorList>
            <person name="Aradska J."/>
            <person name="Bulat T."/>
            <person name="Smidak R."/>
            <person name="Sarate P."/>
            <person name="Gangsoo J."/>
            <person name="Sialana F."/>
            <person name="Bilban M."/>
            <person name="Lubec G."/>
        </authorList>
    </citation>
    <scope>NUCLEOTIDE SEQUENCE</scope>
    <source>
        <tissue evidence="1">Skin</tissue>
    </source>
</reference>
<proteinExistence type="predicted"/>
<dbReference type="EMBL" id="HACG01006335">
    <property type="protein sequence ID" value="CEK53200.1"/>
    <property type="molecule type" value="Transcribed_RNA"/>
</dbReference>
<accession>A0A0B6YCI8</accession>
<organism evidence="1">
    <name type="scientific">Arion vulgaris</name>
    <dbReference type="NCBI Taxonomy" id="1028688"/>
    <lineage>
        <taxon>Eukaryota</taxon>
        <taxon>Metazoa</taxon>
        <taxon>Spiralia</taxon>
        <taxon>Lophotrochozoa</taxon>
        <taxon>Mollusca</taxon>
        <taxon>Gastropoda</taxon>
        <taxon>Heterobranchia</taxon>
        <taxon>Euthyneura</taxon>
        <taxon>Panpulmonata</taxon>
        <taxon>Eupulmonata</taxon>
        <taxon>Stylommatophora</taxon>
        <taxon>Helicina</taxon>
        <taxon>Arionoidea</taxon>
        <taxon>Arionidae</taxon>
        <taxon>Arion</taxon>
    </lineage>
</organism>
<evidence type="ECO:0000313" key="1">
    <source>
        <dbReference type="EMBL" id="CEK53200.1"/>
    </source>
</evidence>
<dbReference type="AlphaFoldDB" id="A0A0B6YCI8"/>
<gene>
    <name evidence="1" type="primary">ORF19405</name>
</gene>
<feature type="non-terminal residue" evidence="1">
    <location>
        <position position="1"/>
    </location>
</feature>
<sequence>KNVDKHTGVCRVEKEIYSSASLGYSERGNIEITALENRACTDLFKVRGCQSSELNRITFHHVVSDHHMVSLASHHVYEKLR</sequence>